<dbReference type="GO" id="GO:0008233">
    <property type="term" value="F:peptidase activity"/>
    <property type="evidence" value="ECO:0007669"/>
    <property type="project" value="UniProtKB-KW"/>
</dbReference>
<dbReference type="RefSeq" id="WP_144816121.1">
    <property type="nucleotide sequence ID" value="NZ_VLKP01000010.1"/>
</dbReference>
<dbReference type="InterPro" id="IPR011765">
    <property type="entry name" value="Pept_M16_N"/>
</dbReference>
<dbReference type="Pfam" id="PF05193">
    <property type="entry name" value="Peptidase_M16_C"/>
    <property type="match status" value="1"/>
</dbReference>
<evidence type="ECO:0000259" key="2">
    <source>
        <dbReference type="Pfam" id="PF00675"/>
    </source>
</evidence>
<name>A0A562LKV2_9GAMM</name>
<keyword evidence="1" id="KW-0732">Signal</keyword>
<evidence type="ECO:0000259" key="3">
    <source>
        <dbReference type="Pfam" id="PF05193"/>
    </source>
</evidence>
<evidence type="ECO:0000313" key="4">
    <source>
        <dbReference type="EMBL" id="TWI08239.1"/>
    </source>
</evidence>
<dbReference type="Pfam" id="PF00675">
    <property type="entry name" value="Peptidase_M16"/>
    <property type="match status" value="1"/>
</dbReference>
<dbReference type="InterPro" id="IPR050361">
    <property type="entry name" value="MPP/UQCRC_Complex"/>
</dbReference>
<dbReference type="GO" id="GO:0006508">
    <property type="term" value="P:proteolysis"/>
    <property type="evidence" value="ECO:0007669"/>
    <property type="project" value="UniProtKB-KW"/>
</dbReference>
<keyword evidence="4" id="KW-0645">Protease</keyword>
<dbReference type="AlphaFoldDB" id="A0A562LKV2"/>
<feature type="chain" id="PRO_5022147932" evidence="1">
    <location>
        <begin position="32"/>
        <end position="481"/>
    </location>
</feature>
<dbReference type="PANTHER" id="PTHR11851">
    <property type="entry name" value="METALLOPROTEASE"/>
    <property type="match status" value="1"/>
</dbReference>
<feature type="domain" description="Peptidase M16 N-terminal" evidence="2">
    <location>
        <begin position="87"/>
        <end position="208"/>
    </location>
</feature>
<protein>
    <submittedName>
        <fullName evidence="4">Zinc protease</fullName>
    </submittedName>
</protein>
<dbReference type="EMBL" id="VLKP01000010">
    <property type="protein sequence ID" value="TWI08239.1"/>
    <property type="molecule type" value="Genomic_DNA"/>
</dbReference>
<sequence>MTIAKTPIATAISKLLVAAAFTTVLASTAIAGPKAQLPKDLPPYAPDGVLPVADIAQKTLANGMAVWVVPRDGLPRVDYVLALRGAGFAADAADSPAFATMLAGLLTEGTAQRDSKAIAEAAQGFGGSVGAGAGNDGVTLFGNALSSHRKGMLDLLAEVARQPSFPEKEVKLAQANALQGLKAAEAQPGFKATRALLAATYGDHPYARVQPTEAGITAVTADKLRGEHARRFRPERALLVITGKVTPAEGFALAERAFGDWKGIGTAPAEVAAARREAQPSHVLIQRDGSVQSSLALGRPAIAATDADYIPAQLAGIVLGGGFSSRVMQNLREDKGYTYGVRAGLAAARAGGRISAGADVRNEVTGAAIKEFFHEFDRLGTEPVPATELEDTKRYVAGGYLITNQMQGAVAATLANNWLSGLPAEFLGQYVPKIRAVDAAQVQAMAKKYYAPRDQSIIVVGDGKAVAEQLKPYGEFERRGK</sequence>
<evidence type="ECO:0000313" key="5">
    <source>
        <dbReference type="Proteomes" id="UP000316471"/>
    </source>
</evidence>
<feature type="domain" description="Peptidase M16 C-terminal" evidence="3">
    <location>
        <begin position="219"/>
        <end position="394"/>
    </location>
</feature>
<accession>A0A562LKV2</accession>
<organism evidence="4 5">
    <name type="scientific">Aerolutibacter ruishenii</name>
    <dbReference type="NCBI Taxonomy" id="686800"/>
    <lineage>
        <taxon>Bacteria</taxon>
        <taxon>Pseudomonadati</taxon>
        <taxon>Pseudomonadota</taxon>
        <taxon>Gammaproteobacteria</taxon>
        <taxon>Lysobacterales</taxon>
        <taxon>Lysobacteraceae</taxon>
        <taxon>Aerolutibacter</taxon>
    </lineage>
</organism>
<keyword evidence="4" id="KW-0378">Hydrolase</keyword>
<dbReference type="GO" id="GO:0046872">
    <property type="term" value="F:metal ion binding"/>
    <property type="evidence" value="ECO:0007669"/>
    <property type="project" value="InterPro"/>
</dbReference>
<feature type="signal peptide" evidence="1">
    <location>
        <begin position="1"/>
        <end position="31"/>
    </location>
</feature>
<comment type="caution">
    <text evidence="4">The sequence shown here is derived from an EMBL/GenBank/DDBJ whole genome shotgun (WGS) entry which is preliminary data.</text>
</comment>
<dbReference type="Gene3D" id="3.30.830.10">
    <property type="entry name" value="Metalloenzyme, LuxS/M16 peptidase-like"/>
    <property type="match status" value="2"/>
</dbReference>
<dbReference type="OrthoDB" id="9811314at2"/>
<dbReference type="SUPFAM" id="SSF63411">
    <property type="entry name" value="LuxS/MPP-like metallohydrolase"/>
    <property type="match status" value="2"/>
</dbReference>
<proteinExistence type="predicted"/>
<reference evidence="4 5" key="1">
    <citation type="journal article" date="2015" name="Stand. Genomic Sci.">
        <title>Genomic Encyclopedia of Bacterial and Archaeal Type Strains, Phase III: the genomes of soil and plant-associated and newly described type strains.</title>
        <authorList>
            <person name="Whitman W.B."/>
            <person name="Woyke T."/>
            <person name="Klenk H.P."/>
            <person name="Zhou Y."/>
            <person name="Lilburn T.G."/>
            <person name="Beck B.J."/>
            <person name="De Vos P."/>
            <person name="Vandamme P."/>
            <person name="Eisen J.A."/>
            <person name="Garrity G."/>
            <person name="Hugenholtz P."/>
            <person name="Kyrpides N.C."/>
        </authorList>
    </citation>
    <scope>NUCLEOTIDE SEQUENCE [LARGE SCALE GENOMIC DNA]</scope>
    <source>
        <strain evidence="4 5">CGMCC 1.10136</strain>
    </source>
</reference>
<dbReference type="InterPro" id="IPR007863">
    <property type="entry name" value="Peptidase_M16_C"/>
</dbReference>
<dbReference type="PANTHER" id="PTHR11851:SF224">
    <property type="entry name" value="PROCESSING PROTEASE"/>
    <property type="match status" value="1"/>
</dbReference>
<evidence type="ECO:0000256" key="1">
    <source>
        <dbReference type="SAM" id="SignalP"/>
    </source>
</evidence>
<dbReference type="InterPro" id="IPR011249">
    <property type="entry name" value="Metalloenz_LuxS/M16"/>
</dbReference>
<dbReference type="Proteomes" id="UP000316471">
    <property type="component" value="Unassembled WGS sequence"/>
</dbReference>
<keyword evidence="5" id="KW-1185">Reference proteome</keyword>
<gene>
    <name evidence="4" type="ORF">IP93_02475</name>
</gene>